<gene>
    <name evidence="1" type="ORF">SVUK_LOCUS19725</name>
</gene>
<dbReference type="Proteomes" id="UP000270094">
    <property type="component" value="Unassembled WGS sequence"/>
</dbReference>
<dbReference type="AlphaFoldDB" id="A0A3P7K8K7"/>
<reference evidence="1 2" key="1">
    <citation type="submission" date="2018-11" db="EMBL/GenBank/DDBJ databases">
        <authorList>
            <consortium name="Pathogen Informatics"/>
        </authorList>
    </citation>
    <scope>NUCLEOTIDE SEQUENCE [LARGE SCALE GENOMIC DNA]</scope>
</reference>
<sequence length="129" mass="14164">MMNITNDKTMYNVPDTTLIQVDFGAIGDLLKVRFEVDGAVQNYEGKVFGGDMRLLKDNSLQAQLIGDFSDSGVFPLIYNANKKEVTNCLSGQAILEGFSVLQDIWDKHVGSVETAGNVIFAADQQKLKT</sequence>
<dbReference type="EMBL" id="UYYB01132621">
    <property type="protein sequence ID" value="VDM84727.1"/>
    <property type="molecule type" value="Genomic_DNA"/>
</dbReference>
<proteinExistence type="predicted"/>
<evidence type="ECO:0000313" key="2">
    <source>
        <dbReference type="Proteomes" id="UP000270094"/>
    </source>
</evidence>
<evidence type="ECO:0000313" key="1">
    <source>
        <dbReference type="EMBL" id="VDM84727.1"/>
    </source>
</evidence>
<organism evidence="1 2">
    <name type="scientific">Strongylus vulgaris</name>
    <name type="common">Blood worm</name>
    <dbReference type="NCBI Taxonomy" id="40348"/>
    <lineage>
        <taxon>Eukaryota</taxon>
        <taxon>Metazoa</taxon>
        <taxon>Ecdysozoa</taxon>
        <taxon>Nematoda</taxon>
        <taxon>Chromadorea</taxon>
        <taxon>Rhabditida</taxon>
        <taxon>Rhabditina</taxon>
        <taxon>Rhabditomorpha</taxon>
        <taxon>Strongyloidea</taxon>
        <taxon>Strongylidae</taxon>
        <taxon>Strongylus</taxon>
    </lineage>
</organism>
<protein>
    <submittedName>
        <fullName evidence="1">Uncharacterized protein</fullName>
    </submittedName>
</protein>
<dbReference type="OrthoDB" id="5322100at2759"/>
<accession>A0A3P7K8K7</accession>
<name>A0A3P7K8K7_STRVU</name>
<keyword evidence="2" id="KW-1185">Reference proteome</keyword>